<reference evidence="4" key="1">
    <citation type="journal article" date="2020" name="Stud. Mycol.">
        <title>101 Dothideomycetes genomes: a test case for predicting lifestyles and emergence of pathogens.</title>
        <authorList>
            <person name="Haridas S."/>
            <person name="Albert R."/>
            <person name="Binder M."/>
            <person name="Bloem J."/>
            <person name="Labutti K."/>
            <person name="Salamov A."/>
            <person name="Andreopoulos B."/>
            <person name="Baker S."/>
            <person name="Barry K."/>
            <person name="Bills G."/>
            <person name="Bluhm B."/>
            <person name="Cannon C."/>
            <person name="Castanera R."/>
            <person name="Culley D."/>
            <person name="Daum C."/>
            <person name="Ezra D."/>
            <person name="Gonzalez J."/>
            <person name="Henrissat B."/>
            <person name="Kuo A."/>
            <person name="Liang C."/>
            <person name="Lipzen A."/>
            <person name="Lutzoni F."/>
            <person name="Magnuson J."/>
            <person name="Mondo S."/>
            <person name="Nolan M."/>
            <person name="Ohm R."/>
            <person name="Pangilinan J."/>
            <person name="Park H.-J."/>
            <person name="Ramirez L."/>
            <person name="Alfaro M."/>
            <person name="Sun H."/>
            <person name="Tritt A."/>
            <person name="Yoshinaga Y."/>
            <person name="Zwiers L.-H."/>
            <person name="Turgeon B."/>
            <person name="Goodwin S."/>
            <person name="Spatafora J."/>
            <person name="Crous P."/>
            <person name="Grigoriev I."/>
        </authorList>
    </citation>
    <scope>NUCLEOTIDE SEQUENCE</scope>
    <source>
        <strain evidence="4">CBS 121167</strain>
    </source>
</reference>
<feature type="domain" description="Zn(2)-C6 fungal-type" evidence="3">
    <location>
        <begin position="14"/>
        <end position="46"/>
    </location>
</feature>
<sequence>MSTTTPPVKQHRLACNRCHQHKLRCNKRPDAQVCSRCQAAGAECLFSVSRRGCRPPKPKRQQLPPQSQDDAILDPTLFSLSPTTPWDASLLAPPFDPSFFDTALAANPQQLSTTSPSESYSASDDSVTAPSFTTVDLDCQLARLSQSLSCHLATIPSLSIWSSMPENPPKDLHFSVDDTFALTQSLVNTYRDVASIQNRGTLDDSSTYLLIACHRRLIDIWERVFCHMRKCISQGPNDLSVSVPSVKMGSFTASSSAAITLHLTLITQFAQQLQHGIQSLLRVLTENSNTFSELLPADAPDALATLHHAPCGIDPVSLSCQAISEKSNKLVSDIEDIKALARDRHL</sequence>
<dbReference type="GO" id="GO:0008270">
    <property type="term" value="F:zinc ion binding"/>
    <property type="evidence" value="ECO:0007669"/>
    <property type="project" value="InterPro"/>
</dbReference>
<feature type="region of interest" description="Disordered" evidence="2">
    <location>
        <begin position="53"/>
        <end position="72"/>
    </location>
</feature>
<evidence type="ECO:0000313" key="4">
    <source>
        <dbReference type="EMBL" id="KAF2138628.1"/>
    </source>
</evidence>
<dbReference type="Proteomes" id="UP000799438">
    <property type="component" value="Unassembled WGS sequence"/>
</dbReference>
<protein>
    <recommendedName>
        <fullName evidence="3">Zn(2)-C6 fungal-type domain-containing protein</fullName>
    </recommendedName>
</protein>
<accession>A0A6A6B4R4</accession>
<dbReference type="AlphaFoldDB" id="A0A6A6B4R4"/>
<dbReference type="Pfam" id="PF00172">
    <property type="entry name" value="Zn_clus"/>
    <property type="match status" value="1"/>
</dbReference>
<dbReference type="GO" id="GO:0000981">
    <property type="term" value="F:DNA-binding transcription factor activity, RNA polymerase II-specific"/>
    <property type="evidence" value="ECO:0007669"/>
    <property type="project" value="InterPro"/>
</dbReference>
<dbReference type="PROSITE" id="PS50048">
    <property type="entry name" value="ZN2_CY6_FUNGAL_2"/>
    <property type="match status" value="1"/>
</dbReference>
<keyword evidence="1" id="KW-0539">Nucleus</keyword>
<dbReference type="GeneID" id="54300934"/>
<dbReference type="Gene3D" id="4.10.240.10">
    <property type="entry name" value="Zn(2)-C6 fungal-type DNA-binding domain"/>
    <property type="match status" value="1"/>
</dbReference>
<evidence type="ECO:0000256" key="2">
    <source>
        <dbReference type="SAM" id="MobiDB-lite"/>
    </source>
</evidence>
<dbReference type="PROSITE" id="PS00463">
    <property type="entry name" value="ZN2_CY6_FUNGAL_1"/>
    <property type="match status" value="1"/>
</dbReference>
<gene>
    <name evidence="4" type="ORF">K452DRAFT_311550</name>
</gene>
<dbReference type="SMART" id="SM00066">
    <property type="entry name" value="GAL4"/>
    <property type="match status" value="1"/>
</dbReference>
<dbReference type="OrthoDB" id="3915506at2759"/>
<dbReference type="EMBL" id="ML995496">
    <property type="protein sequence ID" value="KAF2138628.1"/>
    <property type="molecule type" value="Genomic_DNA"/>
</dbReference>
<dbReference type="SUPFAM" id="SSF57701">
    <property type="entry name" value="Zn2/Cys6 DNA-binding domain"/>
    <property type="match status" value="1"/>
</dbReference>
<dbReference type="InterPro" id="IPR001138">
    <property type="entry name" value="Zn2Cys6_DnaBD"/>
</dbReference>
<evidence type="ECO:0000259" key="3">
    <source>
        <dbReference type="PROSITE" id="PS50048"/>
    </source>
</evidence>
<evidence type="ECO:0000313" key="5">
    <source>
        <dbReference type="Proteomes" id="UP000799438"/>
    </source>
</evidence>
<proteinExistence type="predicted"/>
<evidence type="ECO:0000256" key="1">
    <source>
        <dbReference type="ARBA" id="ARBA00023242"/>
    </source>
</evidence>
<name>A0A6A6B4R4_9PEZI</name>
<organism evidence="4 5">
    <name type="scientific">Aplosporella prunicola CBS 121167</name>
    <dbReference type="NCBI Taxonomy" id="1176127"/>
    <lineage>
        <taxon>Eukaryota</taxon>
        <taxon>Fungi</taxon>
        <taxon>Dikarya</taxon>
        <taxon>Ascomycota</taxon>
        <taxon>Pezizomycotina</taxon>
        <taxon>Dothideomycetes</taxon>
        <taxon>Dothideomycetes incertae sedis</taxon>
        <taxon>Botryosphaeriales</taxon>
        <taxon>Aplosporellaceae</taxon>
        <taxon>Aplosporella</taxon>
    </lineage>
</organism>
<dbReference type="CDD" id="cd00067">
    <property type="entry name" value="GAL4"/>
    <property type="match status" value="1"/>
</dbReference>
<keyword evidence="5" id="KW-1185">Reference proteome</keyword>
<dbReference type="InterPro" id="IPR036864">
    <property type="entry name" value="Zn2-C6_fun-type_DNA-bd_sf"/>
</dbReference>
<dbReference type="RefSeq" id="XP_033394341.1">
    <property type="nucleotide sequence ID" value="XM_033543437.1"/>
</dbReference>